<dbReference type="Gene3D" id="3.90.400.10">
    <property type="entry name" value="Oligo-1,6-glucosidase, Domain 2"/>
    <property type="match status" value="1"/>
</dbReference>
<protein>
    <submittedName>
        <fullName evidence="2">Alpha-amylase family glycosyl hydrolase</fullName>
    </submittedName>
</protein>
<dbReference type="InterPro" id="IPR045857">
    <property type="entry name" value="O16G_dom_2"/>
</dbReference>
<dbReference type="GO" id="GO:0016787">
    <property type="term" value="F:hydrolase activity"/>
    <property type="evidence" value="ECO:0007669"/>
    <property type="project" value="UniProtKB-KW"/>
</dbReference>
<dbReference type="Gene3D" id="3.20.20.80">
    <property type="entry name" value="Glycosidases"/>
    <property type="match status" value="1"/>
</dbReference>
<dbReference type="PANTHER" id="PTHR10357">
    <property type="entry name" value="ALPHA-AMYLASE FAMILY MEMBER"/>
    <property type="match status" value="1"/>
</dbReference>
<name>A0ABT6NAK4_9FIRM</name>
<dbReference type="EMBL" id="JARYZI010000002">
    <property type="protein sequence ID" value="MDH8677446.1"/>
    <property type="molecule type" value="Genomic_DNA"/>
</dbReference>
<comment type="caution">
    <text evidence="2">The sequence shown here is derived from an EMBL/GenBank/DDBJ whole genome shotgun (WGS) entry which is preliminary data.</text>
</comment>
<reference evidence="2 3" key="1">
    <citation type="submission" date="2023-04" db="EMBL/GenBank/DDBJ databases">
        <title>Fusibacter bizertensis strain WBS, isolated from littoral bottom sediments of the Arctic seas - biochemical and genomic analysis.</title>
        <authorList>
            <person name="Brioukhanov A.L."/>
        </authorList>
    </citation>
    <scope>NUCLEOTIDE SEQUENCE [LARGE SCALE GENOMIC DNA]</scope>
    <source>
        <strain evidence="2 3">WBS</strain>
    </source>
</reference>
<dbReference type="InterPro" id="IPR006047">
    <property type="entry name" value="GH13_cat_dom"/>
</dbReference>
<dbReference type="Gene3D" id="2.60.40.1180">
    <property type="entry name" value="Golgi alpha-mannosidase II"/>
    <property type="match status" value="1"/>
</dbReference>
<dbReference type="Pfam" id="PF00128">
    <property type="entry name" value="Alpha-amylase"/>
    <property type="match status" value="1"/>
</dbReference>
<dbReference type="Proteomes" id="UP001158045">
    <property type="component" value="Unassembled WGS sequence"/>
</dbReference>
<keyword evidence="2" id="KW-0378">Hydrolase</keyword>
<evidence type="ECO:0000313" key="2">
    <source>
        <dbReference type="EMBL" id="MDH8677446.1"/>
    </source>
</evidence>
<dbReference type="InterPro" id="IPR013780">
    <property type="entry name" value="Glyco_hydro_b"/>
</dbReference>
<dbReference type="SUPFAM" id="SSF51445">
    <property type="entry name" value="(Trans)glycosidases"/>
    <property type="match status" value="1"/>
</dbReference>
<dbReference type="RefSeq" id="WP_281093261.1">
    <property type="nucleotide sequence ID" value="NZ_JARYZI010000002.1"/>
</dbReference>
<evidence type="ECO:0000259" key="1">
    <source>
        <dbReference type="SMART" id="SM00642"/>
    </source>
</evidence>
<proteinExistence type="predicted"/>
<dbReference type="SUPFAM" id="SSF51011">
    <property type="entry name" value="Glycosyl hydrolase domain"/>
    <property type="match status" value="1"/>
</dbReference>
<gene>
    <name evidence="2" type="ORF">QE109_04765</name>
</gene>
<feature type="domain" description="Glycosyl hydrolase family 13 catalytic" evidence="1">
    <location>
        <begin position="61"/>
        <end position="514"/>
    </location>
</feature>
<dbReference type="InterPro" id="IPR017853">
    <property type="entry name" value="GH"/>
</dbReference>
<sequence length="607" mass="70496">MTLVFDEIATDYYRLYPGEEKAFQGLKDIMITAIYKRTKVLKLQDEKGISWVNDGNTVGMMLYVDLFSEDLAGLMDKVWYFKNLGITLIHLMPILEKRSGENDGGYAVKNYREIDPLLGDMKIFEKLVAYYHQNGIKICIDYVINHTANDHQWALKALNGEEKYQAYYYMYDTDEIPKRFEETMNQVFPTISPGNFTYLTHLKKWVMTTFYPFQWDLNYNNPQVLNELVDVLLYLANKGVDMIRLDAIPYVWKSLGTLCRNLPEVHTVLAIFRKVINACAPSVAILGEAIVQPETIVTYFGLEDALECHTLYNASYMVEIWNAIATRDARHIAHMPRYKVPSESVWINYARCHDDIGWGLDAERISALGFDPHAHKMFLIDFYLGSLKDSFSRGELYEYNPVTLDARNSGTLSSLAGLERALNENDRYQLELALKRIELIHAMFILKAGIPMIYAGDELGTLNDYSYKLDAHKCHDSRWLHRSKFDWLEAEKLEDVHNPKALVYKGVKSLIEIRKKIYNDVKVLEEEVLHFGNHHLLGFLQHIEGEALPTLLIYNLSEDRQWLYTSDLKRYGLSDKWLEMLQGKVVNFAEDTIILGPYEYFLLKYKK</sequence>
<accession>A0ABT6NAK4</accession>
<organism evidence="2 3">
    <name type="scientific">Fusibacter bizertensis</name>
    <dbReference type="NCBI Taxonomy" id="1488331"/>
    <lineage>
        <taxon>Bacteria</taxon>
        <taxon>Bacillati</taxon>
        <taxon>Bacillota</taxon>
        <taxon>Clostridia</taxon>
        <taxon>Eubacteriales</taxon>
        <taxon>Eubacteriales Family XII. Incertae Sedis</taxon>
        <taxon>Fusibacter</taxon>
    </lineage>
</organism>
<dbReference type="PANTHER" id="PTHR10357:SF213">
    <property type="entry name" value="ALPHA AMYLASE CATALYTIC REGION"/>
    <property type="match status" value="1"/>
</dbReference>
<evidence type="ECO:0000313" key="3">
    <source>
        <dbReference type="Proteomes" id="UP001158045"/>
    </source>
</evidence>
<keyword evidence="3" id="KW-1185">Reference proteome</keyword>
<dbReference type="SMART" id="SM00642">
    <property type="entry name" value="Aamy"/>
    <property type="match status" value="1"/>
</dbReference>